<dbReference type="Proteomes" id="UP000315369">
    <property type="component" value="Unassembled WGS sequence"/>
</dbReference>
<dbReference type="EMBL" id="VIFM01000134">
    <property type="protein sequence ID" value="TQF12545.1"/>
    <property type="molecule type" value="Genomic_DNA"/>
</dbReference>
<dbReference type="InterPro" id="IPR050955">
    <property type="entry name" value="Plant_Biomass_Hydrol_Est"/>
</dbReference>
<dbReference type="PANTHER" id="PTHR43037">
    <property type="entry name" value="UNNAMED PRODUCT-RELATED"/>
    <property type="match status" value="1"/>
</dbReference>
<reference evidence="4 5" key="1">
    <citation type="submission" date="2019-06" db="EMBL/GenBank/DDBJ databases">
        <authorList>
            <person name="Livingstone P."/>
            <person name="Whitworth D."/>
        </authorList>
    </citation>
    <scope>NUCLEOTIDE SEQUENCE [LARGE SCALE GENOMIC DNA]</scope>
    <source>
        <strain evidence="4 5">AM401</strain>
    </source>
</reference>
<dbReference type="SUPFAM" id="SSF53474">
    <property type="entry name" value="alpha/beta-Hydrolases"/>
    <property type="match status" value="1"/>
</dbReference>
<evidence type="ECO:0000256" key="2">
    <source>
        <dbReference type="ARBA" id="ARBA00022801"/>
    </source>
</evidence>
<dbReference type="GO" id="GO:0016787">
    <property type="term" value="F:hydrolase activity"/>
    <property type="evidence" value="ECO:0007669"/>
    <property type="project" value="UniProtKB-KW"/>
</dbReference>
<dbReference type="OrthoDB" id="9805640at2"/>
<organism evidence="4 5">
    <name type="scientific">Myxococcus llanfairpwllgwyngyllgogerychwyrndrobwllllantysiliogogogochensis</name>
    <dbReference type="NCBI Taxonomy" id="2590453"/>
    <lineage>
        <taxon>Bacteria</taxon>
        <taxon>Pseudomonadati</taxon>
        <taxon>Myxococcota</taxon>
        <taxon>Myxococcia</taxon>
        <taxon>Myxococcales</taxon>
        <taxon>Cystobacterineae</taxon>
        <taxon>Myxococcaceae</taxon>
        <taxon>Myxococcus</taxon>
    </lineage>
</organism>
<feature type="region of interest" description="Disordered" evidence="3">
    <location>
        <begin position="1"/>
        <end position="24"/>
    </location>
</feature>
<name>A0A540WU47_9BACT</name>
<comment type="caution">
    <text evidence="4">The sequence shown here is derived from an EMBL/GenBank/DDBJ whole genome shotgun (WGS) entry which is preliminary data.</text>
</comment>
<dbReference type="PANTHER" id="PTHR43037:SF5">
    <property type="entry name" value="FERULOYL ESTERASE"/>
    <property type="match status" value="1"/>
</dbReference>
<dbReference type="InterPro" id="IPR029058">
    <property type="entry name" value="AB_hydrolase_fold"/>
</dbReference>
<dbReference type="Gene3D" id="3.40.50.1820">
    <property type="entry name" value="alpha/beta hydrolase"/>
    <property type="match status" value="1"/>
</dbReference>
<protein>
    <submittedName>
        <fullName evidence="4">Phospholipase</fullName>
    </submittedName>
</protein>
<sequence>MASDGRVHARPSATTTEPGPLGLHPLGLGGARDGLLYVPRSYRPEQPAALMLLLHGAKGNAGQMLAATYAFADAEGLILLIPESRGVTWDHKLATPGADLAFLDRALAHVFARYAVAKERLSVAGFSDGASYALALGILNGDLFPRILAFSPGFVHAAEPRGVPRVFISHGDKDAVLPVEQAGRRIVAELGAAGFDVRYHEFAGGHSLPADVLRVAAQWLRETTAPVSAE</sequence>
<dbReference type="AlphaFoldDB" id="A0A540WU47"/>
<keyword evidence="2" id="KW-0378">Hydrolase</keyword>
<gene>
    <name evidence="4" type="ORF">FJV41_28385</name>
</gene>
<evidence type="ECO:0000313" key="5">
    <source>
        <dbReference type="Proteomes" id="UP000315369"/>
    </source>
</evidence>
<keyword evidence="5" id="KW-1185">Reference proteome</keyword>
<proteinExistence type="predicted"/>
<accession>A0A540WU47</accession>
<evidence type="ECO:0000256" key="1">
    <source>
        <dbReference type="ARBA" id="ARBA00022729"/>
    </source>
</evidence>
<evidence type="ECO:0000256" key="3">
    <source>
        <dbReference type="SAM" id="MobiDB-lite"/>
    </source>
</evidence>
<evidence type="ECO:0000313" key="4">
    <source>
        <dbReference type="EMBL" id="TQF12545.1"/>
    </source>
</evidence>
<keyword evidence="1" id="KW-0732">Signal</keyword>